<dbReference type="PANTHER" id="PTHR46791:SF5">
    <property type="entry name" value="CLR5 DOMAIN-CONTAINING PROTEIN-RELATED"/>
    <property type="match status" value="1"/>
</dbReference>
<dbReference type="EMBL" id="CACVKT020002431">
    <property type="protein sequence ID" value="CAC5377913.1"/>
    <property type="molecule type" value="Genomic_DNA"/>
</dbReference>
<gene>
    <name evidence="1" type="ORF">MCOR_14171</name>
</gene>
<name>A0A6J8B340_MYTCO</name>
<protein>
    <submittedName>
        <fullName evidence="1">Uncharacterized protein</fullName>
    </submittedName>
</protein>
<dbReference type="AlphaFoldDB" id="A0A6J8B340"/>
<reference evidence="1 2" key="1">
    <citation type="submission" date="2020-06" db="EMBL/GenBank/DDBJ databases">
        <authorList>
            <person name="Li R."/>
            <person name="Bekaert M."/>
        </authorList>
    </citation>
    <scope>NUCLEOTIDE SEQUENCE [LARGE SCALE GENOMIC DNA]</scope>
    <source>
        <strain evidence="2">wild</strain>
    </source>
</reference>
<evidence type="ECO:0000313" key="2">
    <source>
        <dbReference type="Proteomes" id="UP000507470"/>
    </source>
</evidence>
<organism evidence="1 2">
    <name type="scientific">Mytilus coruscus</name>
    <name type="common">Sea mussel</name>
    <dbReference type="NCBI Taxonomy" id="42192"/>
    <lineage>
        <taxon>Eukaryota</taxon>
        <taxon>Metazoa</taxon>
        <taxon>Spiralia</taxon>
        <taxon>Lophotrochozoa</taxon>
        <taxon>Mollusca</taxon>
        <taxon>Bivalvia</taxon>
        <taxon>Autobranchia</taxon>
        <taxon>Pteriomorphia</taxon>
        <taxon>Mytilida</taxon>
        <taxon>Mytiloidea</taxon>
        <taxon>Mytilidae</taxon>
        <taxon>Mytilinae</taxon>
        <taxon>Mytilus</taxon>
    </lineage>
</organism>
<evidence type="ECO:0000313" key="1">
    <source>
        <dbReference type="EMBL" id="CAC5377913.1"/>
    </source>
</evidence>
<dbReference type="OrthoDB" id="2686689at2759"/>
<accession>A0A6J8B340</accession>
<dbReference type="Proteomes" id="UP000507470">
    <property type="component" value="Unassembled WGS sequence"/>
</dbReference>
<keyword evidence="2" id="KW-1185">Reference proteome</keyword>
<sequence>MDCDFKISDIGNLLQLLERTIYRRMAHFGLQKRVFSDIDDDNLDNILSGIVVDFPRCGESMLLEILKGKGIKVQRWRLRDAIHRIDYASTQERKTGRLHRRVYNVMAPNHLWHTDSNHKLRLDIWTQTRASHRVRTTNSSPVNVWIAGQIQNPVGTQLSERYVVDYELEGNIDAANLMDDGRPIFEPMNNAINDQLMRADFNRTGTNFGIDDFVNCGEILSAQA</sequence>
<proteinExistence type="predicted"/>
<dbReference type="PANTHER" id="PTHR46791">
    <property type="entry name" value="EXPRESSED PROTEIN"/>
    <property type="match status" value="1"/>
</dbReference>